<keyword evidence="1" id="KW-0378">Hydrolase</keyword>
<dbReference type="InterPro" id="IPR036412">
    <property type="entry name" value="HAD-like_sf"/>
</dbReference>
<gene>
    <name evidence="2" type="ORF">C6N75_07545</name>
</gene>
<protein>
    <recommendedName>
        <fullName evidence="4">HAD family hydrolase</fullName>
    </recommendedName>
</protein>
<dbReference type="NCBIfam" id="TIGR01549">
    <property type="entry name" value="HAD-SF-IA-v1"/>
    <property type="match status" value="1"/>
</dbReference>
<dbReference type="PANTHER" id="PTHR43316">
    <property type="entry name" value="HYDROLASE, HALOACID DELAHOGENASE-RELATED"/>
    <property type="match status" value="1"/>
</dbReference>
<evidence type="ECO:0000313" key="2">
    <source>
        <dbReference type="EMBL" id="PRH79800.1"/>
    </source>
</evidence>
<dbReference type="AlphaFoldDB" id="A0A2S9PZE5"/>
<dbReference type="Pfam" id="PF00702">
    <property type="entry name" value="Hydrolase"/>
    <property type="match status" value="1"/>
</dbReference>
<dbReference type="RefSeq" id="WP_105868073.1">
    <property type="nucleotide sequence ID" value="NZ_PVLV01000098.1"/>
</dbReference>
<dbReference type="InterPro" id="IPR006439">
    <property type="entry name" value="HAD-SF_hydro_IA"/>
</dbReference>
<dbReference type="InterPro" id="IPR023214">
    <property type="entry name" value="HAD_sf"/>
</dbReference>
<dbReference type="OrthoDB" id="9810501at2"/>
<evidence type="ECO:0000256" key="1">
    <source>
        <dbReference type="ARBA" id="ARBA00022801"/>
    </source>
</evidence>
<keyword evidence="3" id="KW-1185">Reference proteome</keyword>
<name>A0A2S9PZE5_9ACTN</name>
<reference evidence="2 3" key="1">
    <citation type="submission" date="2018-03" db="EMBL/GenBank/DDBJ databases">
        <title>Novel Streptomyces sp. from soil.</title>
        <authorList>
            <person name="Tan G.Y.A."/>
            <person name="Lee Z.Y."/>
        </authorList>
    </citation>
    <scope>NUCLEOTIDE SEQUENCE [LARGE SCALE GENOMIC DNA]</scope>
    <source>
        <strain evidence="2 3">ST5x</strain>
    </source>
</reference>
<dbReference type="SUPFAM" id="SSF56784">
    <property type="entry name" value="HAD-like"/>
    <property type="match status" value="1"/>
</dbReference>
<organism evidence="2 3">
    <name type="scientific">Streptomyces solincola</name>
    <dbReference type="NCBI Taxonomy" id="2100817"/>
    <lineage>
        <taxon>Bacteria</taxon>
        <taxon>Bacillati</taxon>
        <taxon>Actinomycetota</taxon>
        <taxon>Actinomycetes</taxon>
        <taxon>Kitasatosporales</taxon>
        <taxon>Streptomycetaceae</taxon>
        <taxon>Streptomyces</taxon>
    </lineage>
</organism>
<dbReference type="GO" id="GO:0016787">
    <property type="term" value="F:hydrolase activity"/>
    <property type="evidence" value="ECO:0007669"/>
    <property type="project" value="UniProtKB-KW"/>
</dbReference>
<dbReference type="SFLD" id="SFLDS00003">
    <property type="entry name" value="Haloacid_Dehalogenase"/>
    <property type="match status" value="1"/>
</dbReference>
<dbReference type="Proteomes" id="UP000239322">
    <property type="component" value="Unassembled WGS sequence"/>
</dbReference>
<proteinExistence type="predicted"/>
<dbReference type="PANTHER" id="PTHR43316:SF3">
    <property type="entry name" value="HALOACID DEHALOGENASE, TYPE II (AFU_ORTHOLOGUE AFUA_2G07750)-RELATED"/>
    <property type="match status" value="1"/>
</dbReference>
<comment type="caution">
    <text evidence="2">The sequence shown here is derived from an EMBL/GenBank/DDBJ whole genome shotgun (WGS) entry which is preliminary data.</text>
</comment>
<accession>A0A2S9PZE5</accession>
<sequence>MRYEALSFDLDGTLIDYSVSSARALEAIGGHRSDLPVWYEVSAGVEAALDRGLIPVAAFERDRIRRFHRVRFGRPPSEAELRGLVAARRDAVLDAVRVFPDAARLLASAAALGVECVAVSNSYAALREEILDRLDLARSFSHVAFCGDGAHRKPDRRAFAAALGVLGRPAESVLHIGDEVDADVVGARNAGLAGVHVRRSGGVCAPHGVCVPSLDLALERQGRGFTARFGTDAAAPA</sequence>
<evidence type="ECO:0000313" key="3">
    <source>
        <dbReference type="Proteomes" id="UP000239322"/>
    </source>
</evidence>
<dbReference type="SFLD" id="SFLDG01129">
    <property type="entry name" value="C1.5:_HAD__Beta-PGM__Phosphata"/>
    <property type="match status" value="1"/>
</dbReference>
<dbReference type="Gene3D" id="3.40.50.1000">
    <property type="entry name" value="HAD superfamily/HAD-like"/>
    <property type="match status" value="1"/>
</dbReference>
<dbReference type="EMBL" id="PVLV01000098">
    <property type="protein sequence ID" value="PRH79800.1"/>
    <property type="molecule type" value="Genomic_DNA"/>
</dbReference>
<evidence type="ECO:0008006" key="4">
    <source>
        <dbReference type="Google" id="ProtNLM"/>
    </source>
</evidence>
<dbReference type="InterPro" id="IPR051540">
    <property type="entry name" value="S-2-haloacid_dehalogenase"/>
</dbReference>